<keyword evidence="3 7" id="KW-0547">Nucleotide-binding</keyword>
<comment type="caution">
    <text evidence="7">Lacks conserved residue(s) required for the propagation of feature annotation.</text>
</comment>
<comment type="subunit">
    <text evidence="7">Monomer.</text>
</comment>
<dbReference type="InterPro" id="IPR000623">
    <property type="entry name" value="Shikimate_kinase/TSH1"/>
</dbReference>
<dbReference type="GO" id="GO:0000287">
    <property type="term" value="F:magnesium ion binding"/>
    <property type="evidence" value="ECO:0007669"/>
    <property type="project" value="UniProtKB-UniRule"/>
</dbReference>
<keyword evidence="7" id="KW-0479">Metal-binding</keyword>
<evidence type="ECO:0000256" key="4">
    <source>
        <dbReference type="ARBA" id="ARBA00022777"/>
    </source>
</evidence>
<dbReference type="GO" id="GO:0009423">
    <property type="term" value="P:chorismate biosynthetic process"/>
    <property type="evidence" value="ECO:0007669"/>
    <property type="project" value="UniProtKB-UniRule"/>
</dbReference>
<dbReference type="InterPro" id="IPR027417">
    <property type="entry name" value="P-loop_NTPase"/>
</dbReference>
<evidence type="ECO:0000256" key="1">
    <source>
        <dbReference type="ARBA" id="ARBA00022605"/>
    </source>
</evidence>
<gene>
    <name evidence="7" type="primary">aroK</name>
    <name evidence="8" type="ordered locus">Oweho_0497</name>
</gene>
<dbReference type="RefSeq" id="WP_014200874.1">
    <property type="nucleotide sequence ID" value="NC_016599.1"/>
</dbReference>
<comment type="function">
    <text evidence="7">Catalyzes the specific phosphorylation of the 3-hydroxyl group of shikimic acid using ATP as a cosubstrate.</text>
</comment>
<evidence type="ECO:0000313" key="9">
    <source>
        <dbReference type="Proteomes" id="UP000005631"/>
    </source>
</evidence>
<keyword evidence="5 7" id="KW-0067">ATP-binding</keyword>
<dbReference type="Gene3D" id="3.40.50.300">
    <property type="entry name" value="P-loop containing nucleotide triphosphate hydrolases"/>
    <property type="match status" value="1"/>
</dbReference>
<dbReference type="HAMAP" id="MF_00109">
    <property type="entry name" value="Shikimate_kinase"/>
    <property type="match status" value="1"/>
</dbReference>
<keyword evidence="7" id="KW-0963">Cytoplasm</keyword>
<comment type="cofactor">
    <cofactor evidence="7">
        <name>Mg(2+)</name>
        <dbReference type="ChEBI" id="CHEBI:18420"/>
    </cofactor>
    <text evidence="7">Binds 1 Mg(2+) ion per subunit.</text>
</comment>
<keyword evidence="6 7" id="KW-0057">Aromatic amino acid biosynthesis</keyword>
<evidence type="ECO:0000256" key="2">
    <source>
        <dbReference type="ARBA" id="ARBA00022679"/>
    </source>
</evidence>
<dbReference type="Pfam" id="PF01202">
    <property type="entry name" value="SKI"/>
    <property type="match status" value="1"/>
</dbReference>
<feature type="binding site" evidence="7">
    <location>
        <position position="32"/>
    </location>
    <ligand>
        <name>substrate</name>
    </ligand>
</feature>
<feature type="binding site" evidence="7">
    <location>
        <position position="78"/>
    </location>
    <ligand>
        <name>substrate</name>
    </ligand>
</feature>
<dbReference type="InterPro" id="IPR031322">
    <property type="entry name" value="Shikimate/glucono_kinase"/>
</dbReference>
<evidence type="ECO:0000256" key="5">
    <source>
        <dbReference type="ARBA" id="ARBA00022840"/>
    </source>
</evidence>
<feature type="binding site" evidence="7">
    <location>
        <position position="56"/>
    </location>
    <ligand>
        <name>substrate</name>
    </ligand>
</feature>
<proteinExistence type="inferred from homology"/>
<dbReference type="GO" id="GO:0005524">
    <property type="term" value="F:ATP binding"/>
    <property type="evidence" value="ECO:0007669"/>
    <property type="project" value="UniProtKB-UniRule"/>
</dbReference>
<dbReference type="AlphaFoldDB" id="G8QZR9"/>
<evidence type="ECO:0000256" key="7">
    <source>
        <dbReference type="HAMAP-Rule" id="MF_00109"/>
    </source>
</evidence>
<comment type="subcellular location">
    <subcellularLocation>
        <location evidence="7">Cytoplasm</location>
    </subcellularLocation>
</comment>
<comment type="catalytic activity">
    <reaction evidence="7">
        <text>shikimate + ATP = 3-phosphoshikimate + ADP + H(+)</text>
        <dbReference type="Rhea" id="RHEA:13121"/>
        <dbReference type="ChEBI" id="CHEBI:15378"/>
        <dbReference type="ChEBI" id="CHEBI:30616"/>
        <dbReference type="ChEBI" id="CHEBI:36208"/>
        <dbReference type="ChEBI" id="CHEBI:145989"/>
        <dbReference type="ChEBI" id="CHEBI:456216"/>
        <dbReference type="EC" id="2.7.1.71"/>
    </reaction>
</comment>
<dbReference type="HOGENOM" id="CLU_057607_4_0_10"/>
<dbReference type="PRINTS" id="PR01100">
    <property type="entry name" value="SHIKIMTKNASE"/>
</dbReference>
<dbReference type="PANTHER" id="PTHR21087">
    <property type="entry name" value="SHIKIMATE KINASE"/>
    <property type="match status" value="1"/>
</dbReference>
<dbReference type="CDD" id="cd00464">
    <property type="entry name" value="SK"/>
    <property type="match status" value="1"/>
</dbReference>
<reference evidence="8 9" key="1">
    <citation type="journal article" date="2012" name="Stand. Genomic Sci.">
        <title>Genome sequence of the orange-pigmented seawater bacterium Owenweeksia hongkongensis type strain (UST20020801(T)).</title>
        <authorList>
            <person name="Riedel T."/>
            <person name="Held B."/>
            <person name="Nolan M."/>
            <person name="Lucas S."/>
            <person name="Lapidus A."/>
            <person name="Tice H."/>
            <person name="Del Rio T.G."/>
            <person name="Cheng J.F."/>
            <person name="Han C."/>
            <person name="Tapia R."/>
            <person name="Goodwin L.A."/>
            <person name="Pitluck S."/>
            <person name="Liolios K."/>
            <person name="Mavromatis K."/>
            <person name="Pagani I."/>
            <person name="Ivanova N."/>
            <person name="Mikhailova N."/>
            <person name="Pati A."/>
            <person name="Chen A."/>
            <person name="Palaniappan K."/>
            <person name="Rohde M."/>
            <person name="Tindall B.J."/>
            <person name="Detter J.C."/>
            <person name="Goker M."/>
            <person name="Woyke T."/>
            <person name="Bristow J."/>
            <person name="Eisen J.A."/>
            <person name="Markowitz V."/>
            <person name="Hugenholtz P."/>
            <person name="Klenk H.P."/>
            <person name="Kyrpides N.C."/>
        </authorList>
    </citation>
    <scope>NUCLEOTIDE SEQUENCE</scope>
    <source>
        <strain evidence="9">DSM 17368 / JCM 12287 / NRRL B-23963</strain>
    </source>
</reference>
<protein>
    <recommendedName>
        <fullName evidence="7">Shikimate kinase</fullName>
        <shortName evidence="7">SK</shortName>
        <ecNumber evidence="7">2.7.1.71</ecNumber>
    </recommendedName>
</protein>
<evidence type="ECO:0000256" key="3">
    <source>
        <dbReference type="ARBA" id="ARBA00022741"/>
    </source>
</evidence>
<dbReference type="PATRIC" id="fig|926562.3.peg.508"/>
<keyword evidence="1 7" id="KW-0028">Amino-acid biosynthesis</keyword>
<dbReference type="OrthoDB" id="9800332at2"/>
<dbReference type="EC" id="2.7.1.71" evidence="7"/>
<dbReference type="STRING" id="926562.Oweho_0497"/>
<dbReference type="PANTHER" id="PTHR21087:SF16">
    <property type="entry name" value="SHIKIMATE KINASE 1, CHLOROPLASTIC"/>
    <property type="match status" value="1"/>
</dbReference>
<dbReference type="GO" id="GO:0004765">
    <property type="term" value="F:shikimate kinase activity"/>
    <property type="evidence" value="ECO:0007669"/>
    <property type="project" value="UniProtKB-UniRule"/>
</dbReference>
<comment type="pathway">
    <text evidence="7">Metabolic intermediate biosynthesis; chorismate biosynthesis; chorismate from D-erythrose 4-phosphate and phosphoenolpyruvate: step 5/7.</text>
</comment>
<organism evidence="8 9">
    <name type="scientific">Owenweeksia hongkongensis (strain DSM 17368 / CIP 108786 / JCM 12287 / NRRL B-23963 / UST20020801)</name>
    <dbReference type="NCBI Taxonomy" id="926562"/>
    <lineage>
        <taxon>Bacteria</taxon>
        <taxon>Pseudomonadati</taxon>
        <taxon>Bacteroidota</taxon>
        <taxon>Flavobacteriia</taxon>
        <taxon>Flavobacteriales</taxon>
        <taxon>Owenweeksiaceae</taxon>
        <taxon>Owenweeksia</taxon>
    </lineage>
</organism>
<accession>G8QZR9</accession>
<feature type="binding site" evidence="7">
    <location>
        <position position="117"/>
    </location>
    <ligand>
        <name>ATP</name>
        <dbReference type="ChEBI" id="CHEBI:30616"/>
    </ligand>
</feature>
<evidence type="ECO:0000256" key="6">
    <source>
        <dbReference type="ARBA" id="ARBA00023141"/>
    </source>
</evidence>
<dbReference type="GO" id="GO:0005829">
    <property type="term" value="C:cytosol"/>
    <property type="evidence" value="ECO:0007669"/>
    <property type="project" value="TreeGrafter"/>
</dbReference>
<dbReference type="SUPFAM" id="SSF52540">
    <property type="entry name" value="P-loop containing nucleoside triphosphate hydrolases"/>
    <property type="match status" value="1"/>
</dbReference>
<feature type="binding site" evidence="7">
    <location>
        <position position="14"/>
    </location>
    <ligand>
        <name>Mg(2+)</name>
        <dbReference type="ChEBI" id="CHEBI:18420"/>
    </ligand>
</feature>
<dbReference type="UniPathway" id="UPA00053">
    <property type="reaction ID" value="UER00088"/>
</dbReference>
<keyword evidence="7" id="KW-0460">Magnesium</keyword>
<dbReference type="Proteomes" id="UP000005631">
    <property type="component" value="Chromosome"/>
</dbReference>
<dbReference type="KEGG" id="oho:Oweho_0497"/>
<keyword evidence="4 7" id="KW-0418">Kinase</keyword>
<name>G8QZR9_OWEHD</name>
<evidence type="ECO:0000313" key="8">
    <source>
        <dbReference type="EMBL" id="AEV31513.1"/>
    </source>
</evidence>
<keyword evidence="9" id="KW-1185">Reference proteome</keyword>
<dbReference type="eggNOG" id="COG0703">
    <property type="taxonomic scope" value="Bacteria"/>
</dbReference>
<dbReference type="GO" id="GO:0008652">
    <property type="term" value="P:amino acid biosynthetic process"/>
    <property type="evidence" value="ECO:0007669"/>
    <property type="project" value="UniProtKB-KW"/>
</dbReference>
<dbReference type="EMBL" id="CP003156">
    <property type="protein sequence ID" value="AEV31513.1"/>
    <property type="molecule type" value="Genomic_DNA"/>
</dbReference>
<feature type="binding site" evidence="7">
    <location>
        <begin position="10"/>
        <end position="15"/>
    </location>
    <ligand>
        <name>ATP</name>
        <dbReference type="ChEBI" id="CHEBI:30616"/>
    </ligand>
</feature>
<dbReference type="GO" id="GO:0009073">
    <property type="term" value="P:aromatic amino acid family biosynthetic process"/>
    <property type="evidence" value="ECO:0007669"/>
    <property type="project" value="UniProtKB-KW"/>
</dbReference>
<sequence length="170" mass="19420">MKISLIGYMGSGKSTIGPELAVLSGLDYYDLDAEIEKHTGYTITETIFNKGELYFRKLEREKLHEILAKDNFVLSTGGGTPCYYDNIDVINKNSLSIYLQYNVKELFERLKGNTAERPLIAHLEGEPLQEYIGKHLFERSTYYDKATVVIKAGKLSNLEILKEIKNYTHE</sequence>
<feature type="binding site" evidence="7">
    <location>
        <position position="139"/>
    </location>
    <ligand>
        <name>substrate</name>
    </ligand>
</feature>
<keyword evidence="2 7" id="KW-0808">Transferase</keyword>
<comment type="similarity">
    <text evidence="7">Belongs to the shikimate kinase family.</text>
</comment>